<sequence length="305" mass="34380">MTNLWQACCKLKLLSGKGAMAKHTFASQFEIMLGYFEKYSQILSGQVDRIFSKDTNDTESEIDDDDDEVYDSISDEPKLFTQSELNDFCQEEKLKKGVFVGPDIRKMMKDDNFESKMETNERKAWKSFKVITSFLGNKKDPNYKSIVEEMIKNFKIRSGTLAFRARSKRSEDASKQVAPLTGPVRLASERAFNLVARRLAEWTMEDGVRPKNSLAVDGEGVFFRFGGRNSAPVLNGMDISVEKGIMLVFFQVFVPVFQVIVFCLCVGGEPFDLPMAVVNLETDPSGKSNAFLQTISPTTFIQVPL</sequence>
<dbReference type="AlphaFoldDB" id="A0A4Y2GRN8"/>
<dbReference type="Proteomes" id="UP000499080">
    <property type="component" value="Unassembled WGS sequence"/>
</dbReference>
<evidence type="ECO:0000313" key="3">
    <source>
        <dbReference type="Proteomes" id="UP000499080"/>
    </source>
</evidence>
<keyword evidence="3" id="KW-1185">Reference proteome</keyword>
<feature type="transmembrane region" description="Helical" evidence="1">
    <location>
        <begin position="244"/>
        <end position="266"/>
    </location>
</feature>
<dbReference type="PANTHER" id="PTHR46114:SF1">
    <property type="entry name" value="ZAD DOMAIN-CONTAINING PROTEIN"/>
    <property type="match status" value="1"/>
</dbReference>
<protein>
    <submittedName>
        <fullName evidence="2">Uncharacterized protein</fullName>
    </submittedName>
</protein>
<keyword evidence="1" id="KW-0812">Transmembrane</keyword>
<proteinExistence type="predicted"/>
<dbReference type="EMBL" id="BGPR01001544">
    <property type="protein sequence ID" value="GBM56410.1"/>
    <property type="molecule type" value="Genomic_DNA"/>
</dbReference>
<comment type="caution">
    <text evidence="2">The sequence shown here is derived from an EMBL/GenBank/DDBJ whole genome shotgun (WGS) entry which is preliminary data.</text>
</comment>
<gene>
    <name evidence="2" type="ORF">AVEN_89199_1</name>
</gene>
<organism evidence="2 3">
    <name type="scientific">Araneus ventricosus</name>
    <name type="common">Orbweaver spider</name>
    <name type="synonym">Epeira ventricosa</name>
    <dbReference type="NCBI Taxonomy" id="182803"/>
    <lineage>
        <taxon>Eukaryota</taxon>
        <taxon>Metazoa</taxon>
        <taxon>Ecdysozoa</taxon>
        <taxon>Arthropoda</taxon>
        <taxon>Chelicerata</taxon>
        <taxon>Arachnida</taxon>
        <taxon>Araneae</taxon>
        <taxon>Araneomorphae</taxon>
        <taxon>Entelegynae</taxon>
        <taxon>Araneoidea</taxon>
        <taxon>Araneidae</taxon>
        <taxon>Araneus</taxon>
    </lineage>
</organism>
<name>A0A4Y2GRN8_ARAVE</name>
<reference evidence="2 3" key="1">
    <citation type="journal article" date="2019" name="Sci. Rep.">
        <title>Orb-weaving spider Araneus ventricosus genome elucidates the spidroin gene catalogue.</title>
        <authorList>
            <person name="Kono N."/>
            <person name="Nakamura H."/>
            <person name="Ohtoshi R."/>
            <person name="Moran D.A.P."/>
            <person name="Shinohara A."/>
            <person name="Yoshida Y."/>
            <person name="Fujiwara M."/>
            <person name="Mori M."/>
            <person name="Tomita M."/>
            <person name="Arakawa K."/>
        </authorList>
    </citation>
    <scope>NUCLEOTIDE SEQUENCE [LARGE SCALE GENOMIC DNA]</scope>
</reference>
<evidence type="ECO:0000313" key="2">
    <source>
        <dbReference type="EMBL" id="GBM56410.1"/>
    </source>
</evidence>
<dbReference type="PANTHER" id="PTHR46114">
    <property type="entry name" value="APPLE DOMAIN-CONTAINING PROTEIN"/>
    <property type="match status" value="1"/>
</dbReference>
<keyword evidence="1" id="KW-1133">Transmembrane helix</keyword>
<accession>A0A4Y2GRN8</accession>
<keyword evidence="1" id="KW-0472">Membrane</keyword>
<evidence type="ECO:0000256" key="1">
    <source>
        <dbReference type="SAM" id="Phobius"/>
    </source>
</evidence>